<dbReference type="RefSeq" id="WP_074841473.1">
    <property type="nucleotide sequence ID" value="NZ_CP047056.1"/>
</dbReference>
<keyword evidence="2" id="KW-1185">Reference proteome</keyword>
<evidence type="ECO:0008006" key="3">
    <source>
        <dbReference type="Google" id="ProtNLM"/>
    </source>
</evidence>
<sequence>MTVSIARNYGNTDAESIADFYNEHDLELFITFPEVPCFIAPMSASTIRTAMRMISADECESFFEKNFTNIKILIQDQVKYDEENFCERGNDIVDTIAFDGQKMKETFRRGETSRRHKGGIVTQLFNSPQRTALACAITPEKNNEKSDVIPLIGRVNICGQVVMCDKLNSTPEVSYAAIDAETYYLLPLGDNNGNKELHSHLEGIFNRNHKKAIKYSETELEEKSRKKAEIMGTEFRKKKAIHGRREYLDIELLPASYLNPRISNPHQGVSVLVKKTKTVVTVRNHADICETRNETYYISSIPYDEDYSIRQVTACFQDYWQIEGNHSVLDDECILNQDNLQACNSNTIYNTAILNKICMPLISYMRQRFSIEFGRTSRPFSSKKTMNWIQKMPIWYFMEFFCDYWFDKEDDKN</sequence>
<name>A0A662ZDJ9_9GAMM</name>
<dbReference type="AlphaFoldDB" id="A0A662ZDJ9"/>
<dbReference type="Proteomes" id="UP000243374">
    <property type="component" value="Unassembled WGS sequence"/>
</dbReference>
<evidence type="ECO:0000313" key="1">
    <source>
        <dbReference type="EMBL" id="SFK36323.1"/>
    </source>
</evidence>
<evidence type="ECO:0000313" key="2">
    <source>
        <dbReference type="Proteomes" id="UP000243374"/>
    </source>
</evidence>
<gene>
    <name evidence="1" type="ORF">SAMN04487865_10611</name>
</gene>
<protein>
    <recommendedName>
        <fullName evidence="3">Transposase DDE domain-containing protein</fullName>
    </recommendedName>
</protein>
<organism evidence="1 2">
    <name type="scientific">Succinivibrio dextrinosolvens</name>
    <dbReference type="NCBI Taxonomy" id="83771"/>
    <lineage>
        <taxon>Bacteria</taxon>
        <taxon>Pseudomonadati</taxon>
        <taxon>Pseudomonadota</taxon>
        <taxon>Gammaproteobacteria</taxon>
        <taxon>Aeromonadales</taxon>
        <taxon>Succinivibrionaceae</taxon>
        <taxon>Succinivibrio</taxon>
    </lineage>
</organism>
<accession>A0A662ZDJ9</accession>
<dbReference type="OrthoDB" id="7061652at2"/>
<reference evidence="1 2" key="1">
    <citation type="submission" date="2016-10" db="EMBL/GenBank/DDBJ databases">
        <authorList>
            <person name="Varghese N."/>
            <person name="Submissions S."/>
        </authorList>
    </citation>
    <scope>NUCLEOTIDE SEQUENCE [LARGE SCALE GENOMIC DNA]</scope>
    <source>
        <strain evidence="1 2">22B</strain>
    </source>
</reference>
<proteinExistence type="predicted"/>
<dbReference type="EMBL" id="FOSF01000061">
    <property type="protein sequence ID" value="SFK36323.1"/>
    <property type="molecule type" value="Genomic_DNA"/>
</dbReference>